<gene>
    <name evidence="2" type="ORF">GGG17_10290</name>
</gene>
<organism evidence="2 3">
    <name type="scientific">Arsenicicoccus cauae</name>
    <dbReference type="NCBI Taxonomy" id="2663847"/>
    <lineage>
        <taxon>Bacteria</taxon>
        <taxon>Bacillati</taxon>
        <taxon>Actinomycetota</taxon>
        <taxon>Actinomycetes</taxon>
        <taxon>Micrococcales</taxon>
        <taxon>Intrasporangiaceae</taxon>
        <taxon>Arsenicicoccus</taxon>
    </lineage>
</organism>
<dbReference type="SMART" id="SM00450">
    <property type="entry name" value="RHOD"/>
    <property type="match status" value="1"/>
</dbReference>
<dbReference type="CDD" id="cd00158">
    <property type="entry name" value="RHOD"/>
    <property type="match status" value="1"/>
</dbReference>
<name>A0A6I3IVJ8_9MICO</name>
<evidence type="ECO:0000313" key="2">
    <source>
        <dbReference type="EMBL" id="MTB72351.1"/>
    </source>
</evidence>
<dbReference type="AlphaFoldDB" id="A0A6I3IVJ8"/>
<dbReference type="Gene3D" id="3.40.250.10">
    <property type="entry name" value="Rhodanese-like domain"/>
    <property type="match status" value="1"/>
</dbReference>
<accession>A0A6I3IVJ8</accession>
<keyword evidence="3" id="KW-1185">Reference proteome</keyword>
<dbReference type="PANTHER" id="PTHR43031:SF1">
    <property type="entry name" value="PYRIDINE NUCLEOTIDE-DISULPHIDE OXIDOREDUCTASE"/>
    <property type="match status" value="1"/>
</dbReference>
<reference evidence="2 3" key="1">
    <citation type="submission" date="2019-11" db="EMBL/GenBank/DDBJ databases">
        <title>Whole genome sequencing identifies a novel species of the genus Arsenicicoccus isolated from human blood.</title>
        <authorList>
            <person name="Jeong J.H."/>
            <person name="Kweon O.J."/>
            <person name="Kim H.R."/>
            <person name="Kim T.-H."/>
            <person name="Ha S.-M."/>
            <person name="Lee M.-K."/>
        </authorList>
    </citation>
    <scope>NUCLEOTIDE SEQUENCE [LARGE SCALE GENOMIC DNA]</scope>
    <source>
        <strain evidence="2 3">MKL-02</strain>
    </source>
</reference>
<dbReference type="RefSeq" id="WP_154593646.1">
    <property type="nucleotide sequence ID" value="NZ_CP171001.1"/>
</dbReference>
<sequence>MTIPADAQPDVPQISRDELDDDAVILDVRNQDEWDLGHAPGAIHIPLDELVERRGELPEVDVLPVTCRGGGRASRATAWLNQNGWDAANVTDGMLGWKAAGRALVSEQGGDPDVM</sequence>
<dbReference type="Pfam" id="PF00581">
    <property type="entry name" value="Rhodanese"/>
    <property type="match status" value="1"/>
</dbReference>
<dbReference type="InterPro" id="IPR050229">
    <property type="entry name" value="GlpE_sulfurtransferase"/>
</dbReference>
<comment type="caution">
    <text evidence="2">The sequence shown here is derived from an EMBL/GenBank/DDBJ whole genome shotgun (WGS) entry which is preliminary data.</text>
</comment>
<proteinExistence type="predicted"/>
<dbReference type="PANTHER" id="PTHR43031">
    <property type="entry name" value="FAD-DEPENDENT OXIDOREDUCTASE"/>
    <property type="match status" value="1"/>
</dbReference>
<protein>
    <submittedName>
        <fullName evidence="2">Rhodanese-like domain-containing protein</fullName>
    </submittedName>
</protein>
<feature type="domain" description="Rhodanese" evidence="1">
    <location>
        <begin position="19"/>
        <end position="106"/>
    </location>
</feature>
<dbReference type="PROSITE" id="PS50206">
    <property type="entry name" value="RHODANESE_3"/>
    <property type="match status" value="1"/>
</dbReference>
<dbReference type="SUPFAM" id="SSF52821">
    <property type="entry name" value="Rhodanese/Cell cycle control phosphatase"/>
    <property type="match status" value="1"/>
</dbReference>
<dbReference type="Proteomes" id="UP000431092">
    <property type="component" value="Unassembled WGS sequence"/>
</dbReference>
<evidence type="ECO:0000259" key="1">
    <source>
        <dbReference type="PROSITE" id="PS50206"/>
    </source>
</evidence>
<evidence type="ECO:0000313" key="3">
    <source>
        <dbReference type="Proteomes" id="UP000431092"/>
    </source>
</evidence>
<dbReference type="InterPro" id="IPR036873">
    <property type="entry name" value="Rhodanese-like_dom_sf"/>
</dbReference>
<dbReference type="EMBL" id="WLVL01000038">
    <property type="protein sequence ID" value="MTB72351.1"/>
    <property type="molecule type" value="Genomic_DNA"/>
</dbReference>
<dbReference type="InterPro" id="IPR001763">
    <property type="entry name" value="Rhodanese-like_dom"/>
</dbReference>